<gene>
    <name evidence="1" type="ORF">JI739_05350</name>
</gene>
<comment type="caution">
    <text evidence="1">The sequence shown here is derived from an EMBL/GenBank/DDBJ whole genome shotgun (WGS) entry which is preliminary data.</text>
</comment>
<evidence type="ECO:0000313" key="1">
    <source>
        <dbReference type="EMBL" id="MBL0419770.1"/>
    </source>
</evidence>
<dbReference type="AlphaFoldDB" id="A0A936ZM35"/>
<dbReference type="EMBL" id="JAEQNA010000001">
    <property type="protein sequence ID" value="MBL0419770.1"/>
    <property type="molecule type" value="Genomic_DNA"/>
</dbReference>
<protein>
    <submittedName>
        <fullName evidence="1">DUF3489 domain-containing protein</fullName>
    </submittedName>
</protein>
<organism evidence="1 2">
    <name type="scientific">Ramlibacter aurantiacus</name>
    <dbReference type="NCBI Taxonomy" id="2801330"/>
    <lineage>
        <taxon>Bacteria</taxon>
        <taxon>Pseudomonadati</taxon>
        <taxon>Pseudomonadota</taxon>
        <taxon>Betaproteobacteria</taxon>
        <taxon>Burkholderiales</taxon>
        <taxon>Comamonadaceae</taxon>
        <taxon>Ramlibacter</taxon>
    </lineage>
</organism>
<name>A0A936ZM35_9BURK</name>
<dbReference type="InterPro" id="IPR021880">
    <property type="entry name" value="DUF3489"/>
</dbReference>
<accession>A0A936ZM35</accession>
<reference evidence="1" key="1">
    <citation type="submission" date="2021-01" db="EMBL/GenBank/DDBJ databases">
        <title>Ramlibacter sp. strain AW1 16S ribosomal RNA gene Genome sequencing and assembly.</title>
        <authorList>
            <person name="Kang M."/>
        </authorList>
    </citation>
    <scope>NUCLEOTIDE SEQUENCE</scope>
    <source>
        <strain evidence="1">AW1</strain>
    </source>
</reference>
<keyword evidence="2" id="KW-1185">Reference proteome</keyword>
<sequence length="167" mass="17891">MTPTQLTPAQHAVLAYAIEHTGGKIDWFPDSIKGGARKKVLDGLFNRALLTPEGTDWFVSDEGYAALGRTRPAPRVADPEIEAAVTAIETTARAEAKTPRTRENSKQASVVGMLKRPEGATIAQICEVTGWQAHTVRGTLAGALKKKLGLTIVSDKAQGGERVYRVA</sequence>
<proteinExistence type="predicted"/>
<dbReference type="RefSeq" id="WP_201682777.1">
    <property type="nucleotide sequence ID" value="NZ_JAEQNA010000001.1"/>
</dbReference>
<dbReference type="Proteomes" id="UP000613011">
    <property type="component" value="Unassembled WGS sequence"/>
</dbReference>
<dbReference type="Pfam" id="PF11994">
    <property type="entry name" value="DUF3489"/>
    <property type="match status" value="1"/>
</dbReference>
<evidence type="ECO:0000313" key="2">
    <source>
        <dbReference type="Proteomes" id="UP000613011"/>
    </source>
</evidence>